<protein>
    <recommendedName>
        <fullName evidence="2">DUF4350 domain-containing protein</fullName>
    </recommendedName>
</protein>
<evidence type="ECO:0000313" key="4">
    <source>
        <dbReference type="Proteomes" id="UP000192761"/>
    </source>
</evidence>
<dbReference type="Proteomes" id="UP000192761">
    <property type="component" value="Unassembled WGS sequence"/>
</dbReference>
<proteinExistence type="predicted"/>
<dbReference type="EMBL" id="FWXD01000015">
    <property type="protein sequence ID" value="SMC27078.1"/>
    <property type="molecule type" value="Genomic_DNA"/>
</dbReference>
<gene>
    <name evidence="3" type="ORF">SAMN02745857_02703</name>
</gene>
<keyword evidence="4" id="KW-1185">Reference proteome</keyword>
<name>A0A1W1XU99_9NEIS</name>
<dbReference type="Pfam" id="PF14258">
    <property type="entry name" value="DUF4350"/>
    <property type="match status" value="1"/>
</dbReference>
<evidence type="ECO:0000259" key="2">
    <source>
        <dbReference type="Pfam" id="PF14258"/>
    </source>
</evidence>
<feature type="region of interest" description="Disordered" evidence="1">
    <location>
        <begin position="113"/>
        <end position="134"/>
    </location>
</feature>
<feature type="domain" description="DUF4350" evidence="2">
    <location>
        <begin position="51"/>
        <end position="228"/>
    </location>
</feature>
<organism evidence="3 4">
    <name type="scientific">Andreprevotia lacus DSM 23236</name>
    <dbReference type="NCBI Taxonomy" id="1121001"/>
    <lineage>
        <taxon>Bacteria</taxon>
        <taxon>Pseudomonadati</taxon>
        <taxon>Pseudomonadota</taxon>
        <taxon>Betaproteobacteria</taxon>
        <taxon>Neisseriales</taxon>
        <taxon>Chitinibacteraceae</taxon>
        <taxon>Andreprevotia</taxon>
    </lineage>
</organism>
<sequence length="382" mass="42838">MKKIALWLLIAVIAGAVLYEVIEWLQYRERQNVSVSRSPSAASLENPLLMASRFLARRGLTTRDEPSLHGVAGRLGPHDTLVAMRADASLPAREQRALLHWVDAGGVLITSFSTQKSGHRPSPDDDGEEDSGNPLLASLQISAVEDSKQEGPYLIRPPALGYQLTVTTWQEQALQPSTSVKPDWTDAGGHFLLAYKRGSGWIVVLGSSRLFDQHALLQRDNAQLLWELARINPGKAWLVRPGAPDQWYARLWATWPQALITLAVLILLWVWHCGVRFGPLLPVHGSQRRALLEHIRASARWTWRRNGEAQLLQAARRATRALLERRMPEWTQLPPDELTRRLAKRYDMPQTELDAALNRPVTRHPGAFAAAVATLQTLRNKL</sequence>
<dbReference type="OrthoDB" id="8753497at2"/>
<dbReference type="AlphaFoldDB" id="A0A1W1XU99"/>
<dbReference type="STRING" id="1121001.SAMN02745857_02703"/>
<dbReference type="RefSeq" id="WP_084091331.1">
    <property type="nucleotide sequence ID" value="NZ_FWXD01000015.1"/>
</dbReference>
<evidence type="ECO:0000256" key="1">
    <source>
        <dbReference type="SAM" id="MobiDB-lite"/>
    </source>
</evidence>
<reference evidence="3 4" key="1">
    <citation type="submission" date="2017-04" db="EMBL/GenBank/DDBJ databases">
        <authorList>
            <person name="Afonso C.L."/>
            <person name="Miller P.J."/>
            <person name="Scott M.A."/>
            <person name="Spackman E."/>
            <person name="Goraichik I."/>
            <person name="Dimitrov K.M."/>
            <person name="Suarez D.L."/>
            <person name="Swayne D.E."/>
        </authorList>
    </citation>
    <scope>NUCLEOTIDE SEQUENCE [LARGE SCALE GENOMIC DNA]</scope>
    <source>
        <strain evidence="3 4">DSM 23236</strain>
    </source>
</reference>
<evidence type="ECO:0000313" key="3">
    <source>
        <dbReference type="EMBL" id="SMC27078.1"/>
    </source>
</evidence>
<accession>A0A1W1XU99</accession>
<dbReference type="InterPro" id="IPR025646">
    <property type="entry name" value="DUF4350"/>
</dbReference>